<dbReference type="AlphaFoldDB" id="A0A6A5Y184"/>
<dbReference type="GO" id="GO:0045893">
    <property type="term" value="P:positive regulation of DNA-templated transcription"/>
    <property type="evidence" value="ECO:0007669"/>
    <property type="project" value="TreeGrafter"/>
</dbReference>
<feature type="domain" description="Mediator complex subunit 16 C-terminal" evidence="12">
    <location>
        <begin position="830"/>
        <end position="963"/>
    </location>
</feature>
<keyword evidence="7 9" id="KW-0539">Nucleus</keyword>
<keyword evidence="5 9" id="KW-0010">Activator</keyword>
<dbReference type="PANTHER" id="PTHR13224:SF6">
    <property type="entry name" value="MEDIATOR OF RNA POLYMERASE II TRANSCRIPTION SUBUNIT 16"/>
    <property type="match status" value="1"/>
</dbReference>
<dbReference type="InterPro" id="IPR048339">
    <property type="entry name" value="Mediator_Med16_C"/>
</dbReference>
<dbReference type="InterPro" id="IPR048338">
    <property type="entry name" value="Mediator_Med16"/>
</dbReference>
<dbReference type="Pfam" id="PF20719">
    <property type="entry name" value="Med16_C"/>
    <property type="match status" value="1"/>
</dbReference>
<accession>A0A6A5Y184</accession>
<evidence type="ECO:0000259" key="12">
    <source>
        <dbReference type="Pfam" id="PF20719"/>
    </source>
</evidence>
<evidence type="ECO:0000256" key="7">
    <source>
        <dbReference type="ARBA" id="ARBA00023242"/>
    </source>
</evidence>
<feature type="compositionally biased region" description="Polar residues" evidence="10">
    <location>
        <begin position="878"/>
        <end position="890"/>
    </location>
</feature>
<evidence type="ECO:0000256" key="6">
    <source>
        <dbReference type="ARBA" id="ARBA00023163"/>
    </source>
</evidence>
<sequence length="972" mass="108603">MPYIMEEQSYNMDVDDLFGDSEQVAPLTIAAPPLKGLTRRLDELSASGCCLKLTWSKSGCVAYITPDGLSVKLRVFSRDPATGKWDLGKEATLDVPRQDDFQFVHLSWSHLGNDIAVVDAAGHVAILTCTTAMDRMSLMRADVSPSDTEMDAVVGMHWLALLPYEQKNNIVWSAKAKGGNWHFQMANHRFKDAHHPIESKAALVYLRRNGELRLRFQQPDNSWHESGASLGPLVSIRESFTHAAFASNNDDTLLLAAHDISGRLHLYRVETKWNYQPPQPGQPPKPLDRPEVTVTLISIEDQCYPVSAASVTGDLTSSPDSKIRIPAQLTHLNFLPITPEQNDGTLPTIQAIFCTPPNPVSFDQSEQPQNPFSIIVKWEIHHVQQNQLHSSLDNVTSKKKSVSSVPAREAFKCERLPDTMLHAVVLSFMPLWYNMILSFCFSDGMIEFRKRATMQSISPDYNTDMVTTLPQAGFVFSSLDPSLHYTLSPNHCIAACMQQDGSIKLRSAEYTYGSLALDDDDPKHSAALAAIVLQFSSTANQYFSSDDIFAILGELSEKRKRDFVCLMFQGLNVNIDCGIDDSSNNHLILLGRSPFFVKTLSAAHLLGLQGTVHRSLPSKIAWTILNIKYMTQILTTIARMHGQIDKNPLRPEVVPQFIGIGRWIMHFMVYFIDEIMALGYKLRSIPPNEFTAKALESAVTELHKPAILILLSSFPRLMMKLWSQPLNWVMKTAYTYTNSSSNLEIRKIYSPLHQAITEGPLPDWRLLDSLLSEATQLVRACYKRANLSEQARNEAERELILGRVPDVLVPAARRLLTDFLFDEKQQPHGALLDRFDVAKVMFFDTTWLGFQESKHAKAYFDTHIVDVCQKVVLRGTGAQQHPAGNQNGSAATAGRGRSDSVGGGKGGEGGDEKEKRRKSLLRRCVRCGSYMDDVTQGMPGYSMHHVSWLIGVAKHCVCGNAWMLVEENMKGK</sequence>
<comment type="subunit">
    <text evidence="9">Component of the Mediator complex.</text>
</comment>
<evidence type="ECO:0000256" key="2">
    <source>
        <dbReference type="ARBA" id="ARBA00006543"/>
    </source>
</evidence>
<evidence type="ECO:0000313" key="14">
    <source>
        <dbReference type="Proteomes" id="UP000799778"/>
    </source>
</evidence>
<evidence type="ECO:0000256" key="4">
    <source>
        <dbReference type="ARBA" id="ARBA00023015"/>
    </source>
</evidence>
<evidence type="ECO:0000256" key="8">
    <source>
        <dbReference type="ARBA" id="ARBA00032015"/>
    </source>
</evidence>
<evidence type="ECO:0000313" key="13">
    <source>
        <dbReference type="EMBL" id="KAF2018963.1"/>
    </source>
</evidence>
<dbReference type="EMBL" id="ML978067">
    <property type="protein sequence ID" value="KAF2018963.1"/>
    <property type="molecule type" value="Genomic_DNA"/>
</dbReference>
<keyword evidence="4 9" id="KW-0805">Transcription regulation</keyword>
<protein>
    <recommendedName>
        <fullName evidence="3 9">Mediator of RNA polymerase II transcription subunit 16</fullName>
    </recommendedName>
    <alternativeName>
        <fullName evidence="8 9">Mediator complex subunit 16</fullName>
    </alternativeName>
</protein>
<comment type="subcellular location">
    <subcellularLocation>
        <location evidence="1 9">Nucleus</location>
    </subcellularLocation>
</comment>
<keyword evidence="6 9" id="KW-0804">Transcription</keyword>
<dbReference type="Pfam" id="PF11635">
    <property type="entry name" value="Med16_N"/>
    <property type="match status" value="1"/>
</dbReference>
<organism evidence="13 14">
    <name type="scientific">Aaosphaeria arxii CBS 175.79</name>
    <dbReference type="NCBI Taxonomy" id="1450172"/>
    <lineage>
        <taxon>Eukaryota</taxon>
        <taxon>Fungi</taxon>
        <taxon>Dikarya</taxon>
        <taxon>Ascomycota</taxon>
        <taxon>Pezizomycotina</taxon>
        <taxon>Dothideomycetes</taxon>
        <taxon>Pleosporomycetidae</taxon>
        <taxon>Pleosporales</taxon>
        <taxon>Pleosporales incertae sedis</taxon>
        <taxon>Aaosphaeria</taxon>
    </lineage>
</organism>
<proteinExistence type="inferred from homology"/>
<keyword evidence="14" id="KW-1185">Reference proteome</keyword>
<feature type="region of interest" description="Disordered" evidence="10">
    <location>
        <begin position="878"/>
        <end position="917"/>
    </location>
</feature>
<dbReference type="InterPro" id="IPR021665">
    <property type="entry name" value="Mediator_Med16_N"/>
</dbReference>
<comment type="function">
    <text evidence="9">Component of the Mediator complex, a coactivator involved in the regulated transcription of nearly all RNA polymerase II-dependent genes. Mediator functions as a bridge to convey information from gene-specific regulatory proteins to the basal RNA polymerase II transcription machinery. Mediator is recruited to promoters by direct interactions with regulatory proteins and serves as a scaffold for the assembly of a functional preinitiation complex with RNA polymerase II and the general transcription factors.</text>
</comment>
<dbReference type="OrthoDB" id="4139168at2759"/>
<gene>
    <name evidence="9" type="primary">MED16</name>
    <name evidence="13" type="ORF">BU24DRAFT_109366</name>
</gene>
<dbReference type="Proteomes" id="UP000799778">
    <property type="component" value="Unassembled WGS sequence"/>
</dbReference>
<name>A0A6A5Y184_9PLEO</name>
<evidence type="ECO:0000256" key="9">
    <source>
        <dbReference type="RuleBase" id="RU364149"/>
    </source>
</evidence>
<evidence type="ECO:0000256" key="10">
    <source>
        <dbReference type="SAM" id="MobiDB-lite"/>
    </source>
</evidence>
<evidence type="ECO:0000256" key="5">
    <source>
        <dbReference type="ARBA" id="ARBA00023159"/>
    </source>
</evidence>
<dbReference type="PANTHER" id="PTHR13224">
    <property type="entry name" value="THYROID HORMONE RECEPTOR-ASSOCIATED PROTEIN-RELATED"/>
    <property type="match status" value="1"/>
</dbReference>
<feature type="domain" description="Mediator complex subunit Med16 N-terminal" evidence="11">
    <location>
        <begin position="146"/>
        <end position="478"/>
    </location>
</feature>
<evidence type="ECO:0000256" key="1">
    <source>
        <dbReference type="ARBA" id="ARBA00004123"/>
    </source>
</evidence>
<comment type="similarity">
    <text evidence="2 9">Belongs to the Mediator complex subunit 16 family.</text>
</comment>
<evidence type="ECO:0000256" key="3">
    <source>
        <dbReference type="ARBA" id="ARBA00019614"/>
    </source>
</evidence>
<dbReference type="GO" id="GO:0016592">
    <property type="term" value="C:mediator complex"/>
    <property type="evidence" value="ECO:0007669"/>
    <property type="project" value="InterPro"/>
</dbReference>
<evidence type="ECO:0000259" key="11">
    <source>
        <dbReference type="Pfam" id="PF11635"/>
    </source>
</evidence>
<reference evidence="13" key="1">
    <citation type="journal article" date="2020" name="Stud. Mycol.">
        <title>101 Dothideomycetes genomes: a test case for predicting lifestyles and emergence of pathogens.</title>
        <authorList>
            <person name="Haridas S."/>
            <person name="Albert R."/>
            <person name="Binder M."/>
            <person name="Bloem J."/>
            <person name="Labutti K."/>
            <person name="Salamov A."/>
            <person name="Andreopoulos B."/>
            <person name="Baker S."/>
            <person name="Barry K."/>
            <person name="Bills G."/>
            <person name="Bluhm B."/>
            <person name="Cannon C."/>
            <person name="Castanera R."/>
            <person name="Culley D."/>
            <person name="Daum C."/>
            <person name="Ezra D."/>
            <person name="Gonzalez J."/>
            <person name="Henrissat B."/>
            <person name="Kuo A."/>
            <person name="Liang C."/>
            <person name="Lipzen A."/>
            <person name="Lutzoni F."/>
            <person name="Magnuson J."/>
            <person name="Mondo S."/>
            <person name="Nolan M."/>
            <person name="Ohm R."/>
            <person name="Pangilinan J."/>
            <person name="Park H.-J."/>
            <person name="Ramirez L."/>
            <person name="Alfaro M."/>
            <person name="Sun H."/>
            <person name="Tritt A."/>
            <person name="Yoshinaga Y."/>
            <person name="Zwiers L.-H."/>
            <person name="Turgeon B."/>
            <person name="Goodwin S."/>
            <person name="Spatafora J."/>
            <person name="Crous P."/>
            <person name="Grigoriev I."/>
        </authorList>
    </citation>
    <scope>NUCLEOTIDE SEQUENCE</scope>
    <source>
        <strain evidence="13">CBS 175.79</strain>
    </source>
</reference>